<sequence length="93" mass="10704">MKFAHYLRLVNWQYVAFQLLSSPRGENERCSSPFSCGVVLIRMGQVWNAALNRDWLIVMDTVKSSIKSLDPIRPFYSNEIEVPQLLVETDVSV</sequence>
<proteinExistence type="predicted"/>
<dbReference type="Proteomes" id="UP001152798">
    <property type="component" value="Chromosome 5"/>
</dbReference>
<accession>A0A9P0MQZ5</accession>
<keyword evidence="2" id="KW-1185">Reference proteome</keyword>
<evidence type="ECO:0000313" key="1">
    <source>
        <dbReference type="EMBL" id="CAH1401739.1"/>
    </source>
</evidence>
<dbReference type="AlphaFoldDB" id="A0A9P0MQZ5"/>
<name>A0A9P0MQZ5_NEZVI</name>
<reference evidence="1" key="1">
    <citation type="submission" date="2022-01" db="EMBL/GenBank/DDBJ databases">
        <authorList>
            <person name="King R."/>
        </authorList>
    </citation>
    <scope>NUCLEOTIDE SEQUENCE</scope>
</reference>
<organism evidence="1 2">
    <name type="scientific">Nezara viridula</name>
    <name type="common">Southern green stink bug</name>
    <name type="synonym">Cimex viridulus</name>
    <dbReference type="NCBI Taxonomy" id="85310"/>
    <lineage>
        <taxon>Eukaryota</taxon>
        <taxon>Metazoa</taxon>
        <taxon>Ecdysozoa</taxon>
        <taxon>Arthropoda</taxon>
        <taxon>Hexapoda</taxon>
        <taxon>Insecta</taxon>
        <taxon>Pterygota</taxon>
        <taxon>Neoptera</taxon>
        <taxon>Paraneoptera</taxon>
        <taxon>Hemiptera</taxon>
        <taxon>Heteroptera</taxon>
        <taxon>Panheteroptera</taxon>
        <taxon>Pentatomomorpha</taxon>
        <taxon>Pentatomoidea</taxon>
        <taxon>Pentatomidae</taxon>
        <taxon>Pentatominae</taxon>
        <taxon>Nezara</taxon>
    </lineage>
</organism>
<dbReference type="EMBL" id="OV725081">
    <property type="protein sequence ID" value="CAH1401739.1"/>
    <property type="molecule type" value="Genomic_DNA"/>
</dbReference>
<protein>
    <submittedName>
        <fullName evidence="1">Uncharacterized protein</fullName>
    </submittedName>
</protein>
<gene>
    <name evidence="1" type="ORF">NEZAVI_LOCUS10700</name>
</gene>
<evidence type="ECO:0000313" key="2">
    <source>
        <dbReference type="Proteomes" id="UP001152798"/>
    </source>
</evidence>